<evidence type="ECO:0000259" key="1">
    <source>
        <dbReference type="Pfam" id="PF06985"/>
    </source>
</evidence>
<dbReference type="PANTHER" id="PTHR33112">
    <property type="entry name" value="DOMAIN PROTEIN, PUTATIVE-RELATED"/>
    <property type="match status" value="1"/>
</dbReference>
<dbReference type="AlphaFoldDB" id="A0A9P4T5W6"/>
<name>A0A9P4T5W6_CURKU</name>
<dbReference type="Pfam" id="PF06985">
    <property type="entry name" value="HET"/>
    <property type="match status" value="1"/>
</dbReference>
<feature type="domain" description="Heterokaryon incompatibility" evidence="1">
    <location>
        <begin position="145"/>
        <end position="301"/>
    </location>
</feature>
<dbReference type="PANTHER" id="PTHR33112:SF16">
    <property type="entry name" value="HETEROKARYON INCOMPATIBILITY DOMAIN-CONTAINING PROTEIN"/>
    <property type="match status" value="1"/>
</dbReference>
<organism evidence="2 3">
    <name type="scientific">Curvularia kusanoi</name>
    <name type="common">Cochliobolus kusanoi</name>
    <dbReference type="NCBI Taxonomy" id="90978"/>
    <lineage>
        <taxon>Eukaryota</taxon>
        <taxon>Fungi</taxon>
        <taxon>Dikarya</taxon>
        <taxon>Ascomycota</taxon>
        <taxon>Pezizomycotina</taxon>
        <taxon>Dothideomycetes</taxon>
        <taxon>Pleosporomycetidae</taxon>
        <taxon>Pleosporales</taxon>
        <taxon>Pleosporineae</taxon>
        <taxon>Pleosporaceae</taxon>
        <taxon>Curvularia</taxon>
    </lineage>
</organism>
<reference evidence="2" key="1">
    <citation type="submission" date="2019-04" db="EMBL/GenBank/DDBJ databases">
        <title>Sequencing of skin fungus with MAO and IRED activity.</title>
        <authorList>
            <person name="Marsaioli A.J."/>
            <person name="Bonatto J.M.C."/>
            <person name="Reis Junior O."/>
        </authorList>
    </citation>
    <scope>NUCLEOTIDE SEQUENCE</scope>
    <source>
        <strain evidence="2">30M1</strain>
    </source>
</reference>
<evidence type="ECO:0000313" key="3">
    <source>
        <dbReference type="Proteomes" id="UP000801428"/>
    </source>
</evidence>
<dbReference type="OrthoDB" id="3486565at2759"/>
<proteinExistence type="predicted"/>
<sequence length="603" mass="69902">MFFRREVLYNNRKKRDDLIAGIVEGPVVLQYRLSNLLDPFLDIKIRDMNSIVFFERFRPPLSDELLKEPLEWSEIREANPSLQFSLDVCLSWLSTCLKEHKRCWPCDAKASKSLPTRLLDVSVPGQQSIRLVHSKDIEEPEEAVYVTLSYCWGETNDVARTTKENFTDRQNAIQVETLPQTLQDAITVTRGLGIQYLWIDALCIVQGSADNNEDWERELPNMGDIYGQSLFTIAASSANNSNVGFIRRELHANWPVFNFLLKGIRYNETTHEVYQLLARIPEWYDVDTESPLSERGWVLQERMLATRTIYWTADGMFWQCEERMDNECSSLVEWNIPPIRIHEIVEQMQRYLDPDAYPQPGWPGLIKNNVEGLRLWYEVVEDLSNRTFTVLTDKIPAITGLGRKVAQTCGVGFKSGTFIPFQPQEVAWKVQTTSTHLSQRVHGIPSWSWASVDKLVRFSAYLQQENFTLLMRSAFLDGQKLHMSSRLGRLSVKRSDDENIPFTFEPVNARSFISSLDNYNRTQIIWFDTIEDTPRGEKSTTICAQWGSWKLGRYKQEAIGTTNFGVLLLSPIDEERHIYRRIGWGQFVEKGYFDKHYTDITII</sequence>
<keyword evidence="3" id="KW-1185">Reference proteome</keyword>
<dbReference type="EMBL" id="SWKU01000030">
    <property type="protein sequence ID" value="KAF2995832.1"/>
    <property type="molecule type" value="Genomic_DNA"/>
</dbReference>
<evidence type="ECO:0000313" key="2">
    <source>
        <dbReference type="EMBL" id="KAF2995832.1"/>
    </source>
</evidence>
<comment type="caution">
    <text evidence="2">The sequence shown here is derived from an EMBL/GenBank/DDBJ whole genome shotgun (WGS) entry which is preliminary data.</text>
</comment>
<accession>A0A9P4T5W6</accession>
<protein>
    <recommendedName>
        <fullName evidence="1">Heterokaryon incompatibility domain-containing protein</fullName>
    </recommendedName>
</protein>
<gene>
    <name evidence="2" type="ORF">E8E13_002243</name>
</gene>
<dbReference type="InterPro" id="IPR010730">
    <property type="entry name" value="HET"/>
</dbReference>
<dbReference type="Proteomes" id="UP000801428">
    <property type="component" value="Unassembled WGS sequence"/>
</dbReference>